<comment type="caution">
    <text evidence="2">The sequence shown here is derived from an EMBL/GenBank/DDBJ whole genome shotgun (WGS) entry which is preliminary data.</text>
</comment>
<dbReference type="Pfam" id="PF01381">
    <property type="entry name" value="HTH_3"/>
    <property type="match status" value="1"/>
</dbReference>
<organism evidence="2 3">
    <name type="scientific">Pelomonas aquatica</name>
    <dbReference type="NCBI Taxonomy" id="431058"/>
    <lineage>
        <taxon>Bacteria</taxon>
        <taxon>Pseudomonadati</taxon>
        <taxon>Pseudomonadota</taxon>
        <taxon>Betaproteobacteria</taxon>
        <taxon>Burkholderiales</taxon>
        <taxon>Sphaerotilaceae</taxon>
        <taxon>Roseateles</taxon>
    </lineage>
</organism>
<evidence type="ECO:0000259" key="1">
    <source>
        <dbReference type="PROSITE" id="PS50943"/>
    </source>
</evidence>
<dbReference type="SUPFAM" id="SSF47413">
    <property type="entry name" value="lambda repressor-like DNA-binding domains"/>
    <property type="match status" value="1"/>
</dbReference>
<sequence>MAKTLHTRHNEIFLEKLQLARLGKRLRQADLADRLGRDQALVSKVESGERRLDVIELRDWLIALEIDFIKFLSELHAELGPYGTSQLRVLRGKASERPPS</sequence>
<protein>
    <submittedName>
        <fullName evidence="2">XRE family transcriptional regulator</fullName>
    </submittedName>
</protein>
<feature type="domain" description="HTH cro/C1-type" evidence="1">
    <location>
        <begin position="17"/>
        <end position="71"/>
    </location>
</feature>
<evidence type="ECO:0000313" key="2">
    <source>
        <dbReference type="EMBL" id="MDG0864180.1"/>
    </source>
</evidence>
<evidence type="ECO:0000313" key="3">
    <source>
        <dbReference type="Proteomes" id="UP001152766"/>
    </source>
</evidence>
<proteinExistence type="predicted"/>
<dbReference type="CDD" id="cd00093">
    <property type="entry name" value="HTH_XRE"/>
    <property type="match status" value="1"/>
</dbReference>
<dbReference type="GO" id="GO:0003677">
    <property type="term" value="F:DNA binding"/>
    <property type="evidence" value="ECO:0007669"/>
    <property type="project" value="InterPro"/>
</dbReference>
<gene>
    <name evidence="2" type="ORF">EXJ73_17100</name>
</gene>
<dbReference type="Gene3D" id="1.10.260.40">
    <property type="entry name" value="lambda repressor-like DNA-binding domains"/>
    <property type="match status" value="1"/>
</dbReference>
<reference evidence="2" key="1">
    <citation type="submission" date="2019-02" db="EMBL/GenBank/DDBJ databases">
        <title>Draft genome of the type strain Pelomonas aquatica CCUG 52575T.</title>
        <authorList>
            <person name="Gomila M."/>
            <person name="Lalucat J."/>
        </authorList>
    </citation>
    <scope>NUCLEOTIDE SEQUENCE</scope>
    <source>
        <strain evidence="2">CCUG 52575</strain>
    </source>
</reference>
<dbReference type="InterPro" id="IPR010982">
    <property type="entry name" value="Lambda_DNA-bd_dom_sf"/>
</dbReference>
<dbReference type="RefSeq" id="WP_268153620.1">
    <property type="nucleotide sequence ID" value="NZ_JAPPUW010000025.1"/>
</dbReference>
<dbReference type="SMART" id="SM00530">
    <property type="entry name" value="HTH_XRE"/>
    <property type="match status" value="1"/>
</dbReference>
<dbReference type="InterPro" id="IPR001387">
    <property type="entry name" value="Cro/C1-type_HTH"/>
</dbReference>
<dbReference type="EMBL" id="SGUG01000028">
    <property type="protein sequence ID" value="MDG0864180.1"/>
    <property type="molecule type" value="Genomic_DNA"/>
</dbReference>
<dbReference type="AlphaFoldDB" id="A0A9X4R5Z0"/>
<accession>A0A9X4R5Z0</accession>
<dbReference type="PROSITE" id="PS50943">
    <property type="entry name" value="HTH_CROC1"/>
    <property type="match status" value="1"/>
</dbReference>
<dbReference type="Proteomes" id="UP001152766">
    <property type="component" value="Unassembled WGS sequence"/>
</dbReference>
<name>A0A9X4R5Z0_9BURK</name>
<keyword evidence="3" id="KW-1185">Reference proteome</keyword>